<evidence type="ECO:0000259" key="7">
    <source>
        <dbReference type="Pfam" id="PF02687"/>
    </source>
</evidence>
<feature type="transmembrane region" description="Helical" evidence="6">
    <location>
        <begin position="804"/>
        <end position="825"/>
    </location>
</feature>
<feature type="transmembrane region" description="Helical" evidence="6">
    <location>
        <begin position="475"/>
        <end position="494"/>
    </location>
</feature>
<evidence type="ECO:0000313" key="10">
    <source>
        <dbReference type="Proteomes" id="UP000199564"/>
    </source>
</evidence>
<dbReference type="AlphaFoldDB" id="A0A1I5AA26"/>
<dbReference type="EMBL" id="FOVW01000001">
    <property type="protein sequence ID" value="SFN59263.1"/>
    <property type="molecule type" value="Genomic_DNA"/>
</dbReference>
<feature type="domain" description="ABC3 transporter permease C-terminal" evidence="7">
    <location>
        <begin position="260"/>
        <end position="379"/>
    </location>
</feature>
<proteinExistence type="predicted"/>
<accession>A0A1I5AA26</accession>
<reference evidence="10" key="1">
    <citation type="submission" date="2016-10" db="EMBL/GenBank/DDBJ databases">
        <authorList>
            <person name="Varghese N."/>
            <person name="Submissions S."/>
        </authorList>
    </citation>
    <scope>NUCLEOTIDE SEQUENCE [LARGE SCALE GENOMIC DNA]</scope>
    <source>
        <strain evidence="10">DSM 15282</strain>
    </source>
</reference>
<comment type="subcellular location">
    <subcellularLocation>
        <location evidence="1">Cell membrane</location>
        <topology evidence="1">Multi-pass membrane protein</topology>
    </subcellularLocation>
</comment>
<feature type="transmembrane region" description="Helical" evidence="6">
    <location>
        <begin position="302"/>
        <end position="327"/>
    </location>
</feature>
<feature type="transmembrane region" description="Helical" evidence="6">
    <location>
        <begin position="399"/>
        <end position="417"/>
    </location>
</feature>
<evidence type="ECO:0000256" key="6">
    <source>
        <dbReference type="SAM" id="Phobius"/>
    </source>
</evidence>
<feature type="transmembrane region" description="Helical" evidence="6">
    <location>
        <begin position="423"/>
        <end position="448"/>
    </location>
</feature>
<feature type="domain" description="MacB-like periplasmic core" evidence="8">
    <location>
        <begin position="25"/>
        <end position="223"/>
    </location>
</feature>
<evidence type="ECO:0000256" key="4">
    <source>
        <dbReference type="ARBA" id="ARBA00022989"/>
    </source>
</evidence>
<dbReference type="GO" id="GO:0005886">
    <property type="term" value="C:plasma membrane"/>
    <property type="evidence" value="ECO:0007669"/>
    <property type="project" value="UniProtKB-SubCell"/>
</dbReference>
<dbReference type="PANTHER" id="PTHR30287:SF1">
    <property type="entry name" value="INNER MEMBRANE PROTEIN"/>
    <property type="match status" value="1"/>
</dbReference>
<feature type="domain" description="ABC3 transporter permease C-terminal" evidence="7">
    <location>
        <begin position="721"/>
        <end position="835"/>
    </location>
</feature>
<evidence type="ECO:0000256" key="5">
    <source>
        <dbReference type="ARBA" id="ARBA00023136"/>
    </source>
</evidence>
<keyword evidence="2" id="KW-1003">Cell membrane</keyword>
<feature type="transmembrane region" description="Helical" evidence="6">
    <location>
        <begin position="21"/>
        <end position="45"/>
    </location>
</feature>
<evidence type="ECO:0000256" key="2">
    <source>
        <dbReference type="ARBA" id="ARBA00022475"/>
    </source>
</evidence>
<dbReference type="InterPro" id="IPR003838">
    <property type="entry name" value="ABC3_permease_C"/>
</dbReference>
<dbReference type="PANTHER" id="PTHR30287">
    <property type="entry name" value="MEMBRANE COMPONENT OF PREDICTED ABC SUPERFAMILY METABOLITE UPTAKE TRANSPORTER"/>
    <property type="match status" value="1"/>
</dbReference>
<name>A0A1I5AA26_9BACT</name>
<sequence>MQMPDFGWIVKMAFRDFRKNISRLLLFVSSIVVGIAALVAISSFGENLTQDIDNQAKELLGADLVLENSKPIGDQPIDSIATQTASEVNFASMVAFPQTGASRLTQVRALEGAFPFYGFLETIPAEGDADFRSGGKKALVEKTLMAQFNAEVGDLIKIGEVEFEIAGELQKVPGQTGITATVAPAVYIPLEYLEETGLVQYGSRVEYNRYFQFTEGTDVEALIEPYNEQWEIDRVDADTVEDRKRSTGRSFGNLSNFLSLVAFIALLLGCVGVASAVNVFVKEKLASVAVLRCLGVSSRDVLYIYLFEIKIMGLVGAILGAFLGTLLQFVLPAVFADFLPVEVTVGVSWLSVGFGIITGLFVSVLFAMLPLLKVRNVSPMATLRPETADSGLLKDPLRWLVIIGILLFIWGFSFYLLKSVQLAFGFSGFVVFAFGILWAVGQLIMWAVRKFLPISLRYTLRQALANLYRPNNQTISLIATIGLGTAMISTLFFLQNQLLEEAKFADKEDQPNMLMFDIQTPQLENVKSKLTDRGLRILQDVPIVTMQLNEINGIDKQENEELSEEEDYSRWLYNREFRVTYRDTLISSETLAQGELIPTGTRGDSIFVSFAKDFAEGNNLKIGDEIEFNVQGRPIKTYIGSFRDVKFNQVSTNFLVLFPTGVLEQAPKFHVIITKTKNDRESADVQAEIVREFPNISVINLGAIVETLEDILNKISFVIQFMAFFSIATGILVLISSLIISKYQRMRESILLRTLGASSSTVRKINTMEYFFLGSLASLSGIILSFVATWLLSSFVFEMSFRPAWGAGLVLYLAITGLTIILGWLNGRRIINQPPMEILRGNG</sequence>
<protein>
    <submittedName>
        <fullName evidence="9">Putative ABC transport system permease protein</fullName>
    </submittedName>
</protein>
<feature type="transmembrane region" description="Helical" evidence="6">
    <location>
        <begin position="347"/>
        <end position="372"/>
    </location>
</feature>
<evidence type="ECO:0000313" key="9">
    <source>
        <dbReference type="EMBL" id="SFN59263.1"/>
    </source>
</evidence>
<keyword evidence="3 6" id="KW-0812">Transmembrane</keyword>
<organism evidence="9 10">
    <name type="scientific">Algoriphagus ornithinivorans</name>
    <dbReference type="NCBI Taxonomy" id="226506"/>
    <lineage>
        <taxon>Bacteria</taxon>
        <taxon>Pseudomonadati</taxon>
        <taxon>Bacteroidota</taxon>
        <taxon>Cytophagia</taxon>
        <taxon>Cytophagales</taxon>
        <taxon>Cyclobacteriaceae</taxon>
        <taxon>Algoriphagus</taxon>
    </lineage>
</organism>
<evidence type="ECO:0000259" key="8">
    <source>
        <dbReference type="Pfam" id="PF12704"/>
    </source>
</evidence>
<dbReference type="STRING" id="226506.SAMN04488519_10171"/>
<feature type="transmembrane region" description="Helical" evidence="6">
    <location>
        <begin position="257"/>
        <end position="281"/>
    </location>
</feature>
<keyword evidence="4 6" id="KW-1133">Transmembrane helix</keyword>
<dbReference type="Proteomes" id="UP000199564">
    <property type="component" value="Unassembled WGS sequence"/>
</dbReference>
<dbReference type="InterPro" id="IPR038766">
    <property type="entry name" value="Membrane_comp_ABC_pdt"/>
</dbReference>
<evidence type="ECO:0000256" key="3">
    <source>
        <dbReference type="ARBA" id="ARBA00022692"/>
    </source>
</evidence>
<feature type="transmembrane region" description="Helical" evidence="6">
    <location>
        <begin position="770"/>
        <end position="792"/>
    </location>
</feature>
<gene>
    <name evidence="9" type="ORF">SAMN04488519_10171</name>
</gene>
<keyword evidence="5 6" id="KW-0472">Membrane</keyword>
<feature type="transmembrane region" description="Helical" evidence="6">
    <location>
        <begin position="717"/>
        <end position="740"/>
    </location>
</feature>
<keyword evidence="10" id="KW-1185">Reference proteome</keyword>
<dbReference type="Pfam" id="PF12704">
    <property type="entry name" value="MacB_PCD"/>
    <property type="match status" value="1"/>
</dbReference>
<evidence type="ECO:0000256" key="1">
    <source>
        <dbReference type="ARBA" id="ARBA00004651"/>
    </source>
</evidence>
<dbReference type="InterPro" id="IPR025857">
    <property type="entry name" value="MacB_PCD"/>
</dbReference>
<dbReference type="Pfam" id="PF02687">
    <property type="entry name" value="FtsX"/>
    <property type="match status" value="2"/>
</dbReference>